<dbReference type="RefSeq" id="WP_182659721.1">
    <property type="nucleotide sequence ID" value="NZ_VKHS01000002.1"/>
</dbReference>
<keyword evidence="2" id="KW-1185">Reference proteome</keyword>
<comment type="caution">
    <text evidence="1">The sequence shown here is derived from an EMBL/GenBank/DDBJ whole genome shotgun (WGS) entry which is preliminary data.</text>
</comment>
<reference evidence="2" key="1">
    <citation type="submission" date="2019-10" db="EMBL/GenBank/DDBJ databases">
        <title>Streptomyces sp. nov., a novel actinobacterium isolated from alkaline environment.</title>
        <authorList>
            <person name="Golinska P."/>
        </authorList>
    </citation>
    <scope>NUCLEOTIDE SEQUENCE [LARGE SCALE GENOMIC DNA]</scope>
    <source>
        <strain evidence="2">DSM 42108</strain>
    </source>
</reference>
<name>A0A7W3SZT2_9ACTN</name>
<evidence type="ECO:0000313" key="1">
    <source>
        <dbReference type="EMBL" id="MBB0228011.1"/>
    </source>
</evidence>
<sequence>MSDSKAVARCEDALGYARLAASWQPGFAFPVMTGPSLTRYENVLRSEGAELPEVIGTSWPGVVVSLGDPVAHAAAGMLASATSRPHHRVDPAGLYGVLDDFAAVPVALVATAADAARLGDWPGIRHPRFGLVTSRTQESLSCLIYRTLTLSSRAAADDIALIHPRAVGADQADAVALDELRPLLQRPRKALQVLTHGRECCLTLVDGLVCGRGTAAPPVGADLAARTRMPSCLRGEGCWRQELEDEDRIAASSMDVQLAFLQSCDSISVGNNAHPLSVGVALGFLEGTTVAVVGIVGFHIAQRPLFDELAGAIHGGARLGEAVEGLNAACEANREFTRFGLLGDPSLPVDLSAARSAQRRHSTVQEAESVDKELRTQQVILGRLRSLLSLDLPIDERRLGEAERAIRRSLLARGSRQLDTLREVQQSIDEIQAATVHELVREIHGTWWEFLGANARAFRQVSSTPVICPACRRESAVRVELAHRLPVDLTIFTVLCSRCGELSSSTSASSDYEVTADHVVYAPRLRDSELTCTLIGERDWPIHGHAGFAFVAGEIGDLPQGRSRPVSVGPRGTQRERWRFRLGEHVQAAEHYAVVASLIEGEYRYANVFVNTLPLEA</sequence>
<organism evidence="1 2">
    <name type="scientific">Streptomyces calidiresistens</name>
    <dbReference type="NCBI Taxonomy" id="1485586"/>
    <lineage>
        <taxon>Bacteria</taxon>
        <taxon>Bacillati</taxon>
        <taxon>Actinomycetota</taxon>
        <taxon>Actinomycetes</taxon>
        <taxon>Kitasatosporales</taxon>
        <taxon>Streptomycetaceae</taxon>
        <taxon>Streptomyces</taxon>
    </lineage>
</organism>
<protein>
    <recommendedName>
        <fullName evidence="3">CHAT domain-containing protein</fullName>
    </recommendedName>
</protein>
<dbReference type="EMBL" id="VKHS01000002">
    <property type="protein sequence ID" value="MBB0228011.1"/>
    <property type="molecule type" value="Genomic_DNA"/>
</dbReference>
<dbReference type="AlphaFoldDB" id="A0A7W3SZT2"/>
<accession>A0A7W3SZT2</accession>
<evidence type="ECO:0000313" key="2">
    <source>
        <dbReference type="Proteomes" id="UP000530234"/>
    </source>
</evidence>
<evidence type="ECO:0008006" key="3">
    <source>
        <dbReference type="Google" id="ProtNLM"/>
    </source>
</evidence>
<gene>
    <name evidence="1" type="ORF">FOE67_00415</name>
</gene>
<dbReference type="Proteomes" id="UP000530234">
    <property type="component" value="Unassembled WGS sequence"/>
</dbReference>
<proteinExistence type="predicted"/>